<dbReference type="InterPro" id="IPR008271">
    <property type="entry name" value="Ser/Thr_kinase_AS"/>
</dbReference>
<dbReference type="SUPFAM" id="SSF56112">
    <property type="entry name" value="Protein kinase-like (PK-like)"/>
    <property type="match status" value="1"/>
</dbReference>
<keyword evidence="9 10" id="KW-0067">ATP-binding</keyword>
<comment type="pathway">
    <text evidence="2">Protein modification; protein ubiquitination.</text>
</comment>
<dbReference type="PANTHER" id="PTHR45647:SF65">
    <property type="entry name" value="U-BOX DOMAIN-CONTAINING PROTEIN KINASE FAMILY PROTEIN"/>
    <property type="match status" value="1"/>
</dbReference>
<dbReference type="PROSITE" id="PS00107">
    <property type="entry name" value="PROTEIN_KINASE_ATP"/>
    <property type="match status" value="1"/>
</dbReference>
<comment type="caution">
    <text evidence="14">The sequence shown here is derived from an EMBL/GenBank/DDBJ whole genome shotgun (WGS) entry which is preliminary data.</text>
</comment>
<evidence type="ECO:0000256" key="8">
    <source>
        <dbReference type="ARBA" id="ARBA00022786"/>
    </source>
</evidence>
<evidence type="ECO:0000256" key="3">
    <source>
        <dbReference type="ARBA" id="ARBA00012483"/>
    </source>
</evidence>
<keyword evidence="8" id="KW-0833">Ubl conjugation pathway</keyword>
<dbReference type="Pfam" id="PF07714">
    <property type="entry name" value="PK_Tyr_Ser-Thr"/>
    <property type="match status" value="1"/>
</dbReference>
<evidence type="ECO:0000256" key="7">
    <source>
        <dbReference type="ARBA" id="ARBA00022777"/>
    </source>
</evidence>
<dbReference type="Gene3D" id="3.30.40.10">
    <property type="entry name" value="Zinc/RING finger domain, C3HC4 (zinc finger)"/>
    <property type="match status" value="1"/>
</dbReference>
<evidence type="ECO:0000256" key="10">
    <source>
        <dbReference type="PROSITE-ProRule" id="PRU10141"/>
    </source>
</evidence>
<comment type="catalytic activity">
    <reaction evidence="1">
        <text>S-ubiquitinyl-[E2 ubiquitin-conjugating enzyme]-L-cysteine + [acceptor protein]-L-lysine = [E2 ubiquitin-conjugating enzyme]-L-cysteine + N(6)-ubiquitinyl-[acceptor protein]-L-lysine.</text>
        <dbReference type="EC" id="2.3.2.27"/>
    </reaction>
</comment>
<dbReference type="PROSITE" id="PS51698">
    <property type="entry name" value="U_BOX"/>
    <property type="match status" value="1"/>
</dbReference>
<keyword evidence="4" id="KW-0723">Serine/threonine-protein kinase</keyword>
<dbReference type="OrthoDB" id="10064100at2759"/>
<proteinExistence type="predicted"/>
<evidence type="ECO:0000256" key="1">
    <source>
        <dbReference type="ARBA" id="ARBA00000900"/>
    </source>
</evidence>
<dbReference type="Gene3D" id="1.10.510.10">
    <property type="entry name" value="Transferase(Phosphotransferase) domain 1"/>
    <property type="match status" value="1"/>
</dbReference>
<keyword evidence="7" id="KW-0418">Kinase</keyword>
<evidence type="ECO:0000259" key="13">
    <source>
        <dbReference type="PROSITE" id="PS51698"/>
    </source>
</evidence>
<accession>A0A7J6X8A0</accession>
<evidence type="ECO:0000256" key="11">
    <source>
        <dbReference type="SAM" id="MobiDB-lite"/>
    </source>
</evidence>
<evidence type="ECO:0000259" key="12">
    <source>
        <dbReference type="PROSITE" id="PS50011"/>
    </source>
</evidence>
<feature type="domain" description="U-box" evidence="13">
    <location>
        <begin position="784"/>
        <end position="857"/>
    </location>
</feature>
<dbReference type="Pfam" id="PF04564">
    <property type="entry name" value="U-box"/>
    <property type="match status" value="1"/>
</dbReference>
<dbReference type="InterPro" id="IPR013083">
    <property type="entry name" value="Znf_RING/FYVE/PHD"/>
</dbReference>
<evidence type="ECO:0000256" key="9">
    <source>
        <dbReference type="ARBA" id="ARBA00022840"/>
    </source>
</evidence>
<dbReference type="GO" id="GO:0005524">
    <property type="term" value="F:ATP binding"/>
    <property type="evidence" value="ECO:0007669"/>
    <property type="project" value="UniProtKB-UniRule"/>
</dbReference>
<dbReference type="InterPro" id="IPR000719">
    <property type="entry name" value="Prot_kinase_dom"/>
</dbReference>
<dbReference type="SMART" id="SM00504">
    <property type="entry name" value="Ubox"/>
    <property type="match status" value="1"/>
</dbReference>
<name>A0A7J6X8A0_THATH</name>
<dbReference type="PROSITE" id="PS50011">
    <property type="entry name" value="PROTEIN_KINASE_DOM"/>
    <property type="match status" value="1"/>
</dbReference>
<evidence type="ECO:0000313" key="15">
    <source>
        <dbReference type="Proteomes" id="UP000554482"/>
    </source>
</evidence>
<dbReference type="PROSITE" id="PS00108">
    <property type="entry name" value="PROTEIN_KINASE_ST"/>
    <property type="match status" value="1"/>
</dbReference>
<evidence type="ECO:0000313" key="14">
    <source>
        <dbReference type="EMBL" id="KAF5204790.1"/>
    </source>
</evidence>
<feature type="region of interest" description="Disordered" evidence="11">
    <location>
        <begin position="334"/>
        <end position="370"/>
    </location>
</feature>
<dbReference type="EC" id="2.3.2.27" evidence="3"/>
<feature type="compositionally biased region" description="Polar residues" evidence="11">
    <location>
        <begin position="345"/>
        <end position="362"/>
    </location>
</feature>
<feature type="domain" description="Protein kinase" evidence="12">
    <location>
        <begin position="502"/>
        <end position="765"/>
    </location>
</feature>
<dbReference type="GO" id="GO:0061630">
    <property type="term" value="F:ubiquitin protein ligase activity"/>
    <property type="evidence" value="ECO:0007669"/>
    <property type="project" value="UniProtKB-EC"/>
</dbReference>
<dbReference type="InterPro" id="IPR001245">
    <property type="entry name" value="Ser-Thr/Tyr_kinase_cat_dom"/>
</dbReference>
<dbReference type="Gene3D" id="3.30.200.20">
    <property type="entry name" value="Phosphorylase Kinase, domain 1"/>
    <property type="match status" value="1"/>
</dbReference>
<dbReference type="EMBL" id="JABWDY010004968">
    <property type="protein sequence ID" value="KAF5204790.1"/>
    <property type="molecule type" value="Genomic_DNA"/>
</dbReference>
<keyword evidence="15" id="KW-1185">Reference proteome</keyword>
<dbReference type="SMART" id="SM00220">
    <property type="entry name" value="S_TKc"/>
    <property type="match status" value="1"/>
</dbReference>
<keyword evidence="5" id="KW-0808">Transferase</keyword>
<dbReference type="CDD" id="cd16655">
    <property type="entry name" value="RING-Ubox_WDSUB1-like"/>
    <property type="match status" value="1"/>
</dbReference>
<dbReference type="UniPathway" id="UPA00143"/>
<organism evidence="14 15">
    <name type="scientific">Thalictrum thalictroides</name>
    <name type="common">Rue-anemone</name>
    <name type="synonym">Anemone thalictroides</name>
    <dbReference type="NCBI Taxonomy" id="46969"/>
    <lineage>
        <taxon>Eukaryota</taxon>
        <taxon>Viridiplantae</taxon>
        <taxon>Streptophyta</taxon>
        <taxon>Embryophyta</taxon>
        <taxon>Tracheophyta</taxon>
        <taxon>Spermatophyta</taxon>
        <taxon>Magnoliopsida</taxon>
        <taxon>Ranunculales</taxon>
        <taxon>Ranunculaceae</taxon>
        <taxon>Thalictroideae</taxon>
        <taxon>Thalictrum</taxon>
    </lineage>
</organism>
<keyword evidence="6 10" id="KW-0547">Nucleotide-binding</keyword>
<evidence type="ECO:0000256" key="4">
    <source>
        <dbReference type="ARBA" id="ARBA00022527"/>
    </source>
</evidence>
<dbReference type="Proteomes" id="UP000554482">
    <property type="component" value="Unassembled WGS sequence"/>
</dbReference>
<evidence type="ECO:0000256" key="2">
    <source>
        <dbReference type="ARBA" id="ARBA00004906"/>
    </source>
</evidence>
<dbReference type="InterPro" id="IPR051348">
    <property type="entry name" value="U-box_ubiquitin_ligases"/>
</dbReference>
<dbReference type="SUPFAM" id="SSF57850">
    <property type="entry name" value="RING/U-box"/>
    <property type="match status" value="1"/>
</dbReference>
<dbReference type="AlphaFoldDB" id="A0A7J6X8A0"/>
<gene>
    <name evidence="14" type="ORF">FRX31_005629</name>
</gene>
<reference evidence="14 15" key="1">
    <citation type="submission" date="2020-06" db="EMBL/GenBank/DDBJ databases">
        <title>Transcriptomic and genomic resources for Thalictrum thalictroides and T. hernandezii: Facilitating candidate gene discovery in an emerging model plant lineage.</title>
        <authorList>
            <person name="Arias T."/>
            <person name="Riano-Pachon D.M."/>
            <person name="Di Stilio V.S."/>
        </authorList>
    </citation>
    <scope>NUCLEOTIDE SEQUENCE [LARGE SCALE GENOMIC DNA]</scope>
    <source>
        <strain evidence="15">cv. WT478/WT964</strain>
        <tissue evidence="14">Leaves</tissue>
    </source>
</reference>
<feature type="compositionally biased region" description="Basic and acidic residues" evidence="11">
    <location>
        <begin position="334"/>
        <end position="344"/>
    </location>
</feature>
<dbReference type="InterPro" id="IPR003613">
    <property type="entry name" value="Ubox_domain"/>
</dbReference>
<feature type="binding site" evidence="10">
    <location>
        <position position="529"/>
    </location>
    <ligand>
        <name>ATP</name>
        <dbReference type="ChEBI" id="CHEBI:30616"/>
    </ligand>
</feature>
<sequence>METTVVVGVSSNRSKSSLRAVRWVLKNNHIHDVDHIILIHVIPPITSIPTPSGKHILIMDMDADLVTIYRQDMKSKCDEVFLPFKRLSKTRQMETLLLEDENPAEALLRYISEKGSGKHILIMDMDADLVTIYRQDMKSKCDEVFLPFKRLSKTRQMETLLLEDENPAEALLRYISEKGSGKHILIMDMDADLVTIYRQDMKSKCDEVFLPFKRLSKTRQMETLLLEDENPAEALLRYISEKGCKYLVLGCSSSNYVMRKLKGPDVPSIVLKFAPNTCNIYVVAGHKLFTKLENSLSLAGTSAGQGTQREYREGVVGIDSMAHHCDSVESKLDKTLTESPKDISDQSLQAYSSGDSSTSTLLEDTPRTDQLRNELEQMQIELRTTLEMYDQACGDLVQVQKKVQSLTSDCLEETRRVNVVVNREEMLRKFVAEEKQKYLEVTKEVEVSKQLFAKEAHERHKAELNALIETFKKQETIDALFSRDKRYRKYSRDEIEFATEFFSNAKKIGEGGYGKVYRCTLDNTPVAIKVLHTDASDKKQEFLREVEVLSQLRHPYLVLLLAACPEIGCLVYEYMENGSLEERLSCKNGTPPLPWFVRFRIACQVASGLAFLHSSKPEPIIHRDLKPGNILLDRNYVSKIGDVGLAELMSDVVPDNVTEYRDTVLAGTLCYMDPEYQRTGTVRPKSDVYAFGIIVLQLLTARHPKGLIMAVENAIQLGSFPDILDNSISDWPLAESEELARIALRCSNLRCRDRPDLELEVLPILQKLRSIADSYIQLQKHNIYTPNHYFCPILQEIMNDPYIAADGFTYEHIAIKKWLENYSVSPVTRLKLSHTMLIPNNTLRSSIQKWSQGIPSLSS</sequence>
<dbReference type="GO" id="GO:0004672">
    <property type="term" value="F:protein kinase activity"/>
    <property type="evidence" value="ECO:0007669"/>
    <property type="project" value="InterPro"/>
</dbReference>
<dbReference type="GO" id="GO:0016567">
    <property type="term" value="P:protein ubiquitination"/>
    <property type="evidence" value="ECO:0007669"/>
    <property type="project" value="UniProtKB-UniPathway"/>
</dbReference>
<dbReference type="CDD" id="cd14066">
    <property type="entry name" value="STKc_IRAK"/>
    <property type="match status" value="1"/>
</dbReference>
<protein>
    <recommendedName>
        <fullName evidence="3">RING-type E3 ubiquitin transferase</fullName>
        <ecNumber evidence="3">2.3.2.27</ecNumber>
    </recommendedName>
</protein>
<dbReference type="InterPro" id="IPR011009">
    <property type="entry name" value="Kinase-like_dom_sf"/>
</dbReference>
<evidence type="ECO:0000256" key="6">
    <source>
        <dbReference type="ARBA" id="ARBA00022741"/>
    </source>
</evidence>
<dbReference type="PANTHER" id="PTHR45647">
    <property type="entry name" value="OS02G0152300 PROTEIN"/>
    <property type="match status" value="1"/>
</dbReference>
<evidence type="ECO:0000256" key="5">
    <source>
        <dbReference type="ARBA" id="ARBA00022679"/>
    </source>
</evidence>
<dbReference type="InterPro" id="IPR017441">
    <property type="entry name" value="Protein_kinase_ATP_BS"/>
</dbReference>